<keyword evidence="10" id="KW-1185">Reference proteome</keyword>
<reference evidence="10" key="1">
    <citation type="journal article" date="2019" name="Int. J. Syst. Evol. Microbiol.">
        <title>The Global Catalogue of Microorganisms (GCM) 10K type strain sequencing project: providing services to taxonomists for standard genome sequencing and annotation.</title>
        <authorList>
            <consortium name="The Broad Institute Genomics Platform"/>
            <consortium name="The Broad Institute Genome Sequencing Center for Infectious Disease"/>
            <person name="Wu L."/>
            <person name="Ma J."/>
        </authorList>
    </citation>
    <scope>NUCLEOTIDE SEQUENCE [LARGE SCALE GENOMIC DNA]</scope>
    <source>
        <strain evidence="10">CCUG 58938</strain>
    </source>
</reference>
<feature type="transmembrane region" description="Helical" evidence="6">
    <location>
        <begin position="413"/>
        <end position="436"/>
    </location>
</feature>
<keyword evidence="5 6" id="KW-0472">Membrane</keyword>
<name>A0ABW3K4P5_9BACT</name>
<evidence type="ECO:0000256" key="3">
    <source>
        <dbReference type="ARBA" id="ARBA00022692"/>
    </source>
</evidence>
<feature type="transmembrane region" description="Helical" evidence="6">
    <location>
        <begin position="500"/>
        <end position="524"/>
    </location>
</feature>
<protein>
    <submittedName>
        <fullName evidence="9">ABC transporter permease</fullName>
    </submittedName>
</protein>
<dbReference type="InterPro" id="IPR003838">
    <property type="entry name" value="ABC3_permease_C"/>
</dbReference>
<comment type="caution">
    <text evidence="9">The sequence shown here is derived from an EMBL/GenBank/DDBJ whole genome shotgun (WGS) entry which is preliminary data.</text>
</comment>
<feature type="transmembrane region" description="Helical" evidence="6">
    <location>
        <begin position="748"/>
        <end position="772"/>
    </location>
</feature>
<organism evidence="9 10">
    <name type="scientific">Ohtaekwangia kribbensis</name>
    <dbReference type="NCBI Taxonomy" id="688913"/>
    <lineage>
        <taxon>Bacteria</taxon>
        <taxon>Pseudomonadati</taxon>
        <taxon>Bacteroidota</taxon>
        <taxon>Cytophagia</taxon>
        <taxon>Cytophagales</taxon>
        <taxon>Fulvivirgaceae</taxon>
        <taxon>Ohtaekwangia</taxon>
    </lineage>
</organism>
<dbReference type="PANTHER" id="PTHR30572:SF18">
    <property type="entry name" value="ABC-TYPE MACROLIDE FAMILY EXPORT SYSTEM PERMEASE COMPONENT 2"/>
    <property type="match status" value="1"/>
</dbReference>
<dbReference type="InterPro" id="IPR047699">
    <property type="entry name" value="Permease_put_prefix"/>
</dbReference>
<feature type="transmembrane region" description="Helical" evidence="6">
    <location>
        <begin position="359"/>
        <end position="382"/>
    </location>
</feature>
<keyword evidence="2" id="KW-1003">Cell membrane</keyword>
<gene>
    <name evidence="9" type="ORF">ACFQ21_17325</name>
</gene>
<feature type="domain" description="ABC3 transporter permease C-terminal" evidence="7">
    <location>
        <begin position="368"/>
        <end position="482"/>
    </location>
</feature>
<dbReference type="Pfam" id="PF02687">
    <property type="entry name" value="FtsX"/>
    <property type="match status" value="2"/>
</dbReference>
<feature type="transmembrane region" description="Helical" evidence="6">
    <location>
        <begin position="97"/>
        <end position="118"/>
    </location>
</feature>
<evidence type="ECO:0000256" key="4">
    <source>
        <dbReference type="ARBA" id="ARBA00022989"/>
    </source>
</evidence>
<proteinExistence type="predicted"/>
<keyword evidence="4 6" id="KW-1133">Transmembrane helix</keyword>
<feature type="domain" description="MacB-like periplasmic core" evidence="8">
    <location>
        <begin position="98"/>
        <end position="314"/>
    </location>
</feature>
<dbReference type="InterPro" id="IPR025857">
    <property type="entry name" value="MacB_PCD"/>
</dbReference>
<dbReference type="NCBIfam" id="NF038404">
    <property type="entry name" value="perm_prefix_2"/>
    <property type="match status" value="1"/>
</dbReference>
<dbReference type="EMBL" id="JBHTKA010000007">
    <property type="protein sequence ID" value="MFD1001092.1"/>
    <property type="molecule type" value="Genomic_DNA"/>
</dbReference>
<dbReference type="Pfam" id="PF12704">
    <property type="entry name" value="MacB_PCD"/>
    <property type="match status" value="2"/>
</dbReference>
<sequence>MRRQPDIPPRLATWLLHRFLRDDLAEDVGGDLEERFYTLRENTSRLRAQTDYWYQVLFYIRPFAIRKRSRQPQLYRAMYKNYFTTSLRAMKKNKLHAAINIAGLSVGMTVAIIIGLWIKDELSYEKHFDNYSSIGRVLQNVTNNGHVDTWWSVPWPLADELRKKYGDNFTHVVLATDAENAVVTYEDKHLSQSGIFAEPDFGALFTLPMVQGGHDALQDASSVLISQSLARTYFADGDPIGKIITINTTMTVHVAGVYKDIPEQSEFNNVHFIAPWQLLYNESGWIKNMHDPWRPNAFSLYVGLAANRSFDAVSLMIKDAKLKNLSTELAKKKPALFIHPMSRWHLYSRFKDGFQVGGLITYVWLFAIIGVFVVLMACMNFMNLSTARSEKRAKEVGIRKAIGSYRSQLIQQFFSESLVTVLLSFTLALLLVQLSLPAFNLVAGKQAALPWSDITLWLYAIGLCVVIGLLAGSYPALYLSSITARHALKGGFRASKGSSWSRKVMVVVQFTVSVTMIIGTAVVFRQIQHAKNRPIGYETDGLVAVQTNSSELHKHIDAVRNELQQARFIVDVAEAGSPTTESWSSTSAIKWDGKDPDLSVDFSNVGVSANYGKTIGWEIAQGRDFNRDILSDSNAFIVNETAANYMGFTTPVGEVVYWYDQPIKIVGVIKDIVSNSPFEPVKPTFYFIDPNAGGFALFRISPDQPAQQALGAIERVYKKYNPEKPFTFRFVDEAYAQKFGNEERMGKLAGIFTSLAIFISCLGIFGLSSFIAEQRTKEIGIRKVHGATVFQVWRMVSTDFVVLVVVACCIAMPVAYWLASQWVTRYTYHTNVSWFIPVFAALTILLITLVTVSWHTVQAAKTNPVKSLRTE</sequence>
<feature type="transmembrane region" description="Helical" evidence="6">
    <location>
        <begin position="456"/>
        <end position="479"/>
    </location>
</feature>
<accession>A0ABW3K4P5</accession>
<feature type="transmembrane region" description="Helical" evidence="6">
    <location>
        <begin position="834"/>
        <end position="857"/>
    </location>
</feature>
<evidence type="ECO:0000256" key="6">
    <source>
        <dbReference type="SAM" id="Phobius"/>
    </source>
</evidence>
<evidence type="ECO:0000256" key="5">
    <source>
        <dbReference type="ARBA" id="ARBA00023136"/>
    </source>
</evidence>
<dbReference type="PANTHER" id="PTHR30572">
    <property type="entry name" value="MEMBRANE COMPONENT OF TRANSPORTER-RELATED"/>
    <property type="match status" value="1"/>
</dbReference>
<comment type="subcellular location">
    <subcellularLocation>
        <location evidence="1">Cell membrane</location>
        <topology evidence="1">Multi-pass membrane protein</topology>
    </subcellularLocation>
</comment>
<evidence type="ECO:0000259" key="7">
    <source>
        <dbReference type="Pfam" id="PF02687"/>
    </source>
</evidence>
<evidence type="ECO:0000313" key="10">
    <source>
        <dbReference type="Proteomes" id="UP001597112"/>
    </source>
</evidence>
<evidence type="ECO:0000259" key="8">
    <source>
        <dbReference type="Pfam" id="PF12704"/>
    </source>
</evidence>
<feature type="domain" description="MacB-like periplasmic core" evidence="8">
    <location>
        <begin position="512"/>
        <end position="679"/>
    </location>
</feature>
<dbReference type="InterPro" id="IPR050250">
    <property type="entry name" value="Macrolide_Exporter_MacB"/>
</dbReference>
<feature type="transmembrane region" description="Helical" evidence="6">
    <location>
        <begin position="800"/>
        <end position="819"/>
    </location>
</feature>
<keyword evidence="3 6" id="KW-0812">Transmembrane</keyword>
<feature type="domain" description="ABC3 transporter permease C-terminal" evidence="7">
    <location>
        <begin position="751"/>
        <end position="856"/>
    </location>
</feature>
<dbReference type="Proteomes" id="UP001597112">
    <property type="component" value="Unassembled WGS sequence"/>
</dbReference>
<dbReference type="RefSeq" id="WP_377580543.1">
    <property type="nucleotide sequence ID" value="NZ_JBHTKA010000007.1"/>
</dbReference>
<evidence type="ECO:0000256" key="1">
    <source>
        <dbReference type="ARBA" id="ARBA00004651"/>
    </source>
</evidence>
<evidence type="ECO:0000313" key="9">
    <source>
        <dbReference type="EMBL" id="MFD1001092.1"/>
    </source>
</evidence>
<evidence type="ECO:0000256" key="2">
    <source>
        <dbReference type="ARBA" id="ARBA00022475"/>
    </source>
</evidence>